<organism evidence="1 2">
    <name type="scientific">Pyrobaculum islandicum (strain DSM 4184 / JCM 9189 / GEO3)</name>
    <dbReference type="NCBI Taxonomy" id="384616"/>
    <lineage>
        <taxon>Archaea</taxon>
        <taxon>Thermoproteota</taxon>
        <taxon>Thermoprotei</taxon>
        <taxon>Thermoproteales</taxon>
        <taxon>Thermoproteaceae</taxon>
        <taxon>Pyrobaculum</taxon>
    </lineage>
</organism>
<evidence type="ECO:0000313" key="2">
    <source>
        <dbReference type="Proteomes" id="UP000002595"/>
    </source>
</evidence>
<dbReference type="RefSeq" id="WP_011763231.1">
    <property type="nucleotide sequence ID" value="NC_008701.1"/>
</dbReference>
<dbReference type="Gene3D" id="3.40.50.150">
    <property type="entry name" value="Vaccinia Virus protein VP39"/>
    <property type="match status" value="1"/>
</dbReference>
<dbReference type="InterPro" id="IPR029063">
    <property type="entry name" value="SAM-dependent_MTases_sf"/>
</dbReference>
<evidence type="ECO:0008006" key="3">
    <source>
        <dbReference type="Google" id="ProtNLM"/>
    </source>
</evidence>
<evidence type="ECO:0000313" key="1">
    <source>
        <dbReference type="EMBL" id="ABL88656.1"/>
    </source>
</evidence>
<proteinExistence type="predicted"/>
<dbReference type="eggNOG" id="arCOG01401">
    <property type="taxonomic scope" value="Archaea"/>
</dbReference>
<accession>A1RUM4</accession>
<dbReference type="Proteomes" id="UP000002595">
    <property type="component" value="Chromosome"/>
</dbReference>
<gene>
    <name evidence="1" type="ordered locus">Pisl_1500</name>
</gene>
<reference evidence="1" key="1">
    <citation type="submission" date="2006-12" db="EMBL/GenBank/DDBJ databases">
        <title>Complete sequence of Pyrobaculum islandicum DSM 4184.</title>
        <authorList>
            <person name="Copeland A."/>
            <person name="Lucas S."/>
            <person name="Lapidus A."/>
            <person name="Barry K."/>
            <person name="Detter J.C."/>
            <person name="Glavina del Rio T."/>
            <person name="Dalin E."/>
            <person name="Tice H."/>
            <person name="Pitluck S."/>
            <person name="Meincke L."/>
            <person name="Brettin T."/>
            <person name="Bruce D."/>
            <person name="Han C."/>
            <person name="Tapia R."/>
            <person name="Gilna P."/>
            <person name="Schmutz J."/>
            <person name="Larimer F."/>
            <person name="Land M."/>
            <person name="Hauser L."/>
            <person name="Kyrpides N."/>
            <person name="Mikhailova N."/>
            <person name="Cozen A.E."/>
            <person name="Fitz-Gibbon S.T."/>
            <person name="House C.H."/>
            <person name="Saltikov C."/>
            <person name="Lowe T."/>
            <person name="Richardson P."/>
        </authorList>
    </citation>
    <scope>NUCLEOTIDE SEQUENCE [LARGE SCALE GENOMIC DNA]</scope>
    <source>
        <strain evidence="1">DSM 4184</strain>
    </source>
</reference>
<dbReference type="STRING" id="384616.Pisl_1500"/>
<sequence>MPIFTHGRLRIEVPRGYEFVYYATFVAGEWDYLKVRRGDRVLDAGAFIGDYTLKLARRAGEVVAVNRSPGPSRS</sequence>
<dbReference type="SUPFAM" id="SSF53335">
    <property type="entry name" value="S-adenosyl-L-methionine-dependent methyltransferases"/>
    <property type="match status" value="1"/>
</dbReference>
<dbReference type="HOGENOM" id="CLU_2784286_0_0_2"/>
<dbReference type="AlphaFoldDB" id="A1RUM4"/>
<keyword evidence="2" id="KW-1185">Reference proteome</keyword>
<dbReference type="GeneID" id="63606493"/>
<protein>
    <recommendedName>
        <fullName evidence="3">SAM-dependent methyltransferase TRM5/TYW2-type domain-containing protein</fullName>
    </recommendedName>
</protein>
<name>A1RUM4_PYRIL</name>
<dbReference type="EMBL" id="CP000504">
    <property type="protein sequence ID" value="ABL88656.1"/>
    <property type="molecule type" value="Genomic_DNA"/>
</dbReference>
<dbReference type="OrthoDB" id="40095at2157"/>
<dbReference type="KEGG" id="pis:Pisl_1500"/>